<gene>
    <name evidence="3" type="ORF">PICST_45343</name>
</gene>
<feature type="non-terminal residue" evidence="3">
    <location>
        <position position="579"/>
    </location>
</feature>
<name>A3LUN0_PICST</name>
<protein>
    <recommendedName>
        <fullName evidence="2">Phospholipid/glycerol acyltransferase domain-containing protein</fullName>
    </recommendedName>
</protein>
<dbReference type="GO" id="GO:0016287">
    <property type="term" value="F:glycerone-phosphate O-acyltransferase activity"/>
    <property type="evidence" value="ECO:0007669"/>
    <property type="project" value="EnsemblFungi"/>
</dbReference>
<organism evidence="3 4">
    <name type="scientific">Scheffersomyces stipitis (strain ATCC 58785 / CBS 6054 / NBRC 10063 / NRRL Y-11545)</name>
    <name type="common">Yeast</name>
    <name type="synonym">Pichia stipitis</name>
    <dbReference type="NCBI Taxonomy" id="322104"/>
    <lineage>
        <taxon>Eukaryota</taxon>
        <taxon>Fungi</taxon>
        <taxon>Dikarya</taxon>
        <taxon>Ascomycota</taxon>
        <taxon>Saccharomycotina</taxon>
        <taxon>Pichiomycetes</taxon>
        <taxon>Debaryomycetaceae</taxon>
        <taxon>Scheffersomyces</taxon>
    </lineage>
</organism>
<keyword evidence="1" id="KW-1133">Transmembrane helix</keyword>
<dbReference type="OMA" id="DPCIFIV"/>
<evidence type="ECO:0000313" key="4">
    <source>
        <dbReference type="Proteomes" id="UP000002258"/>
    </source>
</evidence>
<feature type="transmembrane region" description="Helical" evidence="1">
    <location>
        <begin position="12"/>
        <end position="30"/>
    </location>
</feature>
<dbReference type="GO" id="GO:0008654">
    <property type="term" value="P:phospholipid biosynthetic process"/>
    <property type="evidence" value="ECO:0007669"/>
    <property type="project" value="EnsemblFungi"/>
</dbReference>
<feature type="transmembrane region" description="Helical" evidence="1">
    <location>
        <begin position="504"/>
        <end position="523"/>
    </location>
</feature>
<dbReference type="InParanoid" id="A3LUN0"/>
<feature type="transmembrane region" description="Helical" evidence="1">
    <location>
        <begin position="469"/>
        <end position="492"/>
    </location>
</feature>
<dbReference type="PANTHER" id="PTHR31605">
    <property type="entry name" value="GLYCEROL-3-PHOSPHATE O-ACYLTRANSFERASE 1"/>
    <property type="match status" value="1"/>
</dbReference>
<evidence type="ECO:0000256" key="1">
    <source>
        <dbReference type="SAM" id="Phobius"/>
    </source>
</evidence>
<dbReference type="GO" id="GO:0005811">
    <property type="term" value="C:lipid droplet"/>
    <property type="evidence" value="ECO:0007669"/>
    <property type="project" value="EnsemblFungi"/>
</dbReference>
<dbReference type="Proteomes" id="UP000002258">
    <property type="component" value="Chromosome 4"/>
</dbReference>
<dbReference type="RefSeq" id="XP_001384649.1">
    <property type="nucleotide sequence ID" value="XM_001384612.1"/>
</dbReference>
<evidence type="ECO:0000259" key="2">
    <source>
        <dbReference type="SMART" id="SM00563"/>
    </source>
</evidence>
<dbReference type="SMART" id="SM00563">
    <property type="entry name" value="PlsC"/>
    <property type="match status" value="1"/>
</dbReference>
<dbReference type="HOGENOM" id="CLU_007860_1_1_1"/>
<keyword evidence="1" id="KW-0472">Membrane</keyword>
<proteinExistence type="predicted"/>
<keyword evidence="1" id="KW-0812">Transmembrane</keyword>
<dbReference type="EMBL" id="CP000498">
    <property type="protein sequence ID" value="ABN66620.1"/>
    <property type="molecule type" value="Genomic_DNA"/>
</dbReference>
<dbReference type="AlphaFoldDB" id="A3LUN0"/>
<dbReference type="Pfam" id="PF01553">
    <property type="entry name" value="Acyltransferase"/>
    <property type="match status" value="1"/>
</dbReference>
<dbReference type="GO" id="GO:0090207">
    <property type="term" value="P:regulation of triglyceride metabolic process"/>
    <property type="evidence" value="ECO:0007669"/>
    <property type="project" value="EnsemblFungi"/>
</dbReference>
<dbReference type="GO" id="GO:0004366">
    <property type="term" value="F:glycerol-3-phosphate O-acyltransferase activity"/>
    <property type="evidence" value="ECO:0007669"/>
    <property type="project" value="EnsemblFungi"/>
</dbReference>
<dbReference type="SUPFAM" id="SSF69593">
    <property type="entry name" value="Glycerol-3-phosphate (1)-acyltransferase"/>
    <property type="match status" value="2"/>
</dbReference>
<dbReference type="GO" id="GO:0005783">
    <property type="term" value="C:endoplasmic reticulum"/>
    <property type="evidence" value="ECO:0007669"/>
    <property type="project" value="EnsemblFungi"/>
</dbReference>
<dbReference type="PANTHER" id="PTHR31605:SF2">
    <property type="entry name" value="GLYCEROL-3-PHOSPHATE O-ACYLTRANSFERASE 2"/>
    <property type="match status" value="1"/>
</dbReference>
<dbReference type="InterPro" id="IPR052744">
    <property type="entry name" value="GPAT/DAPAT"/>
</dbReference>
<reference evidence="3 4" key="1">
    <citation type="journal article" date="2007" name="Nat. Biotechnol.">
        <title>Genome sequence of the lignocellulose-bioconverting and xylose-fermenting yeast Pichia stipitis.</title>
        <authorList>
            <person name="Jeffries T.W."/>
            <person name="Grigoriev I.V."/>
            <person name="Grimwood J."/>
            <person name="Laplaza J.M."/>
            <person name="Aerts A."/>
            <person name="Salamov A."/>
            <person name="Schmutz J."/>
            <person name="Lindquist E."/>
            <person name="Dehal P."/>
            <person name="Shapiro H."/>
            <person name="Jin Y.S."/>
            <person name="Passoth V."/>
            <person name="Richardson P.M."/>
        </authorList>
    </citation>
    <scope>NUCLEOTIDE SEQUENCE [LARGE SCALE GENOMIC DNA]</scope>
    <source>
        <strain evidence="4">ATCC 58785 / CBS 6054 / NBRC 10063 / NRRL Y-11545</strain>
    </source>
</reference>
<evidence type="ECO:0000313" key="3">
    <source>
        <dbReference type="EMBL" id="ABN66620.1"/>
    </source>
</evidence>
<dbReference type="InterPro" id="IPR002123">
    <property type="entry name" value="Plipid/glycerol_acylTrfase"/>
</dbReference>
<dbReference type="GeneID" id="4838410"/>
<sequence length="579" mass="64898">MTTNVFIELVQMASYDIVLWFFSLVVHTFFRDIRPRGTFNIPSQGPIVFVIAPHHNQFVDPLVVMAKVKENSGRRISYLAANKSYQRKFIGTAAMLCGAIPVERAQDLLKLARGTIRLQSAENKLQIVGEGTQFTKDCMPKGLLGLPESLGNCPIKSIEDDTHLTLKEPFESANKKLQGRLEELLLAGTRFKSAPHVDNHTVFYNVFNHLNSGKALGIFPEGGSHDRPDLLPLKPGVAIMALGAVASLLKEDPDAEVTPVAVVPVGLNYFHPNKFRSRVVVEFGTPIMVDKGMAQSYIAKSRDAVAKLLSMISIGLKEVTVTSDDYDTLMVSQAARRLYTSGDRNTIPLPMVVEMNRRLIKGYEKHAKDPDVVELRENVTEYNRKLMMMGLHDHQVESLTSSKRLRSLIMFLERFFKFVLFSGLSMPGVVMFSPVFITAKKISRKKAKEALAGSVVKIQAKDVISTWKILVALVLAPILYIFYSVIGTIIIIKFKIVSTDVFPIPIIFLFCYGWALLTTYASLRVGEIGVDYYKSLAPLFISLTNRHKDVIQIDELKKTRRELSKKVEAFCNKYGPDMF</sequence>
<feature type="transmembrane region" description="Helical" evidence="1">
    <location>
        <begin position="415"/>
        <end position="437"/>
    </location>
</feature>
<dbReference type="OrthoDB" id="2427554at2759"/>
<accession>A3LUN0</accession>
<dbReference type="KEGG" id="pic:PICST_45343"/>
<dbReference type="STRING" id="322104.A3LUN0"/>
<keyword evidence="4" id="KW-1185">Reference proteome</keyword>
<dbReference type="CDD" id="cd07992">
    <property type="entry name" value="LPLAT_AAK14816-like"/>
    <property type="match status" value="1"/>
</dbReference>
<dbReference type="eggNOG" id="ENOG502QQ2N">
    <property type="taxonomic scope" value="Eukaryota"/>
</dbReference>
<feature type="domain" description="Phospholipid/glycerol acyltransferase" evidence="2">
    <location>
        <begin position="48"/>
        <end position="270"/>
    </location>
</feature>